<gene>
    <name evidence="1" type="ORF">HNR50_003120</name>
</gene>
<dbReference type="EMBL" id="JACHGJ010000006">
    <property type="protein sequence ID" value="MBB6481440.1"/>
    <property type="molecule type" value="Genomic_DNA"/>
</dbReference>
<proteinExistence type="predicted"/>
<accession>A0A841REL3</accession>
<organism evidence="1 2">
    <name type="scientific">Spirochaeta isovalerica</name>
    <dbReference type="NCBI Taxonomy" id="150"/>
    <lineage>
        <taxon>Bacteria</taxon>
        <taxon>Pseudomonadati</taxon>
        <taxon>Spirochaetota</taxon>
        <taxon>Spirochaetia</taxon>
        <taxon>Spirochaetales</taxon>
        <taxon>Spirochaetaceae</taxon>
        <taxon>Spirochaeta</taxon>
    </lineage>
</organism>
<evidence type="ECO:0000313" key="2">
    <source>
        <dbReference type="Proteomes" id="UP000587760"/>
    </source>
</evidence>
<dbReference type="Proteomes" id="UP000587760">
    <property type="component" value="Unassembled WGS sequence"/>
</dbReference>
<evidence type="ECO:0000313" key="1">
    <source>
        <dbReference type="EMBL" id="MBB6481440.1"/>
    </source>
</evidence>
<dbReference type="RefSeq" id="WP_281389119.1">
    <property type="nucleotide sequence ID" value="NZ_JACHGJ010000006.1"/>
</dbReference>
<sequence length="40" mass="4826">MVVLLFLREIQLYHEIRGILVVGRFRIFSDQERKLDLTHA</sequence>
<protein>
    <submittedName>
        <fullName evidence="1">Uncharacterized protein</fullName>
    </submittedName>
</protein>
<name>A0A841REL3_9SPIO</name>
<comment type="caution">
    <text evidence="1">The sequence shown here is derived from an EMBL/GenBank/DDBJ whole genome shotgun (WGS) entry which is preliminary data.</text>
</comment>
<reference evidence="1 2" key="1">
    <citation type="submission" date="2020-08" db="EMBL/GenBank/DDBJ databases">
        <title>Genomic Encyclopedia of Type Strains, Phase IV (KMG-IV): sequencing the most valuable type-strain genomes for metagenomic binning, comparative biology and taxonomic classification.</title>
        <authorList>
            <person name="Goeker M."/>
        </authorList>
    </citation>
    <scope>NUCLEOTIDE SEQUENCE [LARGE SCALE GENOMIC DNA]</scope>
    <source>
        <strain evidence="1 2">DSM 2461</strain>
    </source>
</reference>
<keyword evidence="2" id="KW-1185">Reference proteome</keyword>
<dbReference type="AlphaFoldDB" id="A0A841REL3"/>